<dbReference type="AlphaFoldDB" id="A0A9P0NJW4"/>
<dbReference type="InterPro" id="IPR050271">
    <property type="entry name" value="UDP-glycosyltransferase"/>
</dbReference>
<dbReference type="InterPro" id="IPR002213">
    <property type="entry name" value="UDP_glucos_trans"/>
</dbReference>
<protein>
    <recommendedName>
        <fullName evidence="12">UDP-glucuronosyltransferase</fullName>
        <ecNumber evidence="12">2.4.1.17</ecNumber>
    </recommendedName>
</protein>
<evidence type="ECO:0000256" key="3">
    <source>
        <dbReference type="ARBA" id="ARBA00022676"/>
    </source>
</evidence>
<dbReference type="OrthoDB" id="5835829at2759"/>
<dbReference type="GO" id="GO:0005783">
    <property type="term" value="C:endoplasmic reticulum"/>
    <property type="evidence" value="ECO:0007669"/>
    <property type="project" value="UniProtKB-SubCell"/>
</dbReference>
<comment type="similarity">
    <text evidence="2 11">Belongs to the UDP-glycosyltransferase family.</text>
</comment>
<dbReference type="GO" id="GO:0015020">
    <property type="term" value="F:glucuronosyltransferase activity"/>
    <property type="evidence" value="ECO:0007669"/>
    <property type="project" value="UniProtKB-EC"/>
</dbReference>
<evidence type="ECO:0000313" key="14">
    <source>
        <dbReference type="Proteomes" id="UP001154329"/>
    </source>
</evidence>
<evidence type="ECO:0000256" key="7">
    <source>
        <dbReference type="ARBA" id="ARBA00022989"/>
    </source>
</evidence>
<dbReference type="GO" id="GO:0016020">
    <property type="term" value="C:membrane"/>
    <property type="evidence" value="ECO:0007669"/>
    <property type="project" value="UniProtKB-SubCell"/>
</dbReference>
<sequence length="521" mass="58090">MRWSPALSWWSAVAAVVATACAANAANILAVETMGGISHWNFMSGVLRALVDNGHAVTAFTPFPSPDGHRPRDNYTEVDMSREMLTAVNHRLADVRQKWKNPFGRVYGWVRLSRNACDKIYGHPAAEDALRRHRDGRHRFDAVVVEPFLSDCASYLAGRLSVPLVYVTPLPAVGLMARWHTGHAANPAVESSLVSGHGIPGTFAQRLSNAALTAYCTVAMVLANAALRYVEPREYDTVPPVTPSLVFVNSHYVSEPAKPVAPSVVNVGGIHLKPPNGLPEDILEFIEQSAHGVIYFTFGSTVQMSSLPENIKNSFIEVLAQIPQRILWKYEGELENKPKNVMMKKWLPQRDILMHPNVKLFISHGGISGLYEAVDAGVPVLGFPLFGDQHRNIDNLVNAGMAISMDLFSVSKEALLNHVVELVNNKKYTTNAKTTSNIFKDRPMTPAQSVVYWTEYVLRHNGATHLKSHSLNLTWYQYYLLDVISFAIFLIVVVFFAVYKMLKYIYKYTSIFHQNVKAKTE</sequence>
<dbReference type="Gene3D" id="3.40.50.2000">
    <property type="entry name" value="Glycogen Phosphorylase B"/>
    <property type="match status" value="2"/>
</dbReference>
<name>A0A9P0NJW4_APHGO</name>
<keyword evidence="3 11" id="KW-0328">Glycosyltransferase</keyword>
<feature type="transmembrane region" description="Helical" evidence="12">
    <location>
        <begin position="475"/>
        <end position="499"/>
    </location>
</feature>
<dbReference type="InterPro" id="IPR035595">
    <property type="entry name" value="UDP_glycos_trans_CS"/>
</dbReference>
<feature type="signal peptide" evidence="12">
    <location>
        <begin position="1"/>
        <end position="25"/>
    </location>
</feature>
<reference evidence="13" key="1">
    <citation type="submission" date="2022-02" db="EMBL/GenBank/DDBJ databases">
        <authorList>
            <person name="King R."/>
        </authorList>
    </citation>
    <scope>NUCLEOTIDE SEQUENCE</scope>
</reference>
<organism evidence="13 14">
    <name type="scientific">Aphis gossypii</name>
    <name type="common">Cotton aphid</name>
    <dbReference type="NCBI Taxonomy" id="80765"/>
    <lineage>
        <taxon>Eukaryota</taxon>
        <taxon>Metazoa</taxon>
        <taxon>Ecdysozoa</taxon>
        <taxon>Arthropoda</taxon>
        <taxon>Hexapoda</taxon>
        <taxon>Insecta</taxon>
        <taxon>Pterygota</taxon>
        <taxon>Neoptera</taxon>
        <taxon>Paraneoptera</taxon>
        <taxon>Hemiptera</taxon>
        <taxon>Sternorrhyncha</taxon>
        <taxon>Aphidomorpha</taxon>
        <taxon>Aphidoidea</taxon>
        <taxon>Aphididae</taxon>
        <taxon>Aphidini</taxon>
        <taxon>Aphis</taxon>
        <taxon>Aphis</taxon>
    </lineage>
</organism>
<reference evidence="13" key="2">
    <citation type="submission" date="2022-10" db="EMBL/GenBank/DDBJ databases">
        <authorList>
            <consortium name="ENA_rothamsted_submissions"/>
            <consortium name="culmorum"/>
            <person name="King R."/>
        </authorList>
    </citation>
    <scope>NUCLEOTIDE SEQUENCE</scope>
</reference>
<dbReference type="PROSITE" id="PS51257">
    <property type="entry name" value="PROKAR_LIPOPROTEIN"/>
    <property type="match status" value="1"/>
</dbReference>
<keyword evidence="9" id="KW-0325">Glycoprotein</keyword>
<evidence type="ECO:0000256" key="2">
    <source>
        <dbReference type="ARBA" id="ARBA00009995"/>
    </source>
</evidence>
<dbReference type="PROSITE" id="PS00375">
    <property type="entry name" value="UDPGT"/>
    <property type="match status" value="1"/>
</dbReference>
<accession>A0A9P0NJW4</accession>
<dbReference type="EMBL" id="OU899035">
    <property type="protein sequence ID" value="CAH1725427.1"/>
    <property type="molecule type" value="Genomic_DNA"/>
</dbReference>
<evidence type="ECO:0000256" key="1">
    <source>
        <dbReference type="ARBA" id="ARBA00004240"/>
    </source>
</evidence>
<evidence type="ECO:0000256" key="9">
    <source>
        <dbReference type="ARBA" id="ARBA00023180"/>
    </source>
</evidence>
<keyword evidence="5 12" id="KW-0812">Transmembrane</keyword>
<dbReference type="Proteomes" id="UP001154329">
    <property type="component" value="Chromosome 2"/>
</dbReference>
<evidence type="ECO:0000256" key="6">
    <source>
        <dbReference type="ARBA" id="ARBA00022824"/>
    </source>
</evidence>
<evidence type="ECO:0000256" key="10">
    <source>
        <dbReference type="ARBA" id="ARBA00046288"/>
    </source>
</evidence>
<dbReference type="PANTHER" id="PTHR48043:SF145">
    <property type="entry name" value="FI06409P-RELATED"/>
    <property type="match status" value="1"/>
</dbReference>
<dbReference type="EC" id="2.4.1.17" evidence="12"/>
<feature type="chain" id="PRO_5040545751" description="UDP-glucuronosyltransferase" evidence="12">
    <location>
        <begin position="26"/>
        <end position="521"/>
    </location>
</feature>
<dbReference type="CDD" id="cd03784">
    <property type="entry name" value="GT1_Gtf-like"/>
    <property type="match status" value="1"/>
</dbReference>
<comment type="catalytic activity">
    <reaction evidence="12">
        <text>glucuronate acceptor + UDP-alpha-D-glucuronate = acceptor beta-D-glucuronoside + UDP + H(+)</text>
        <dbReference type="Rhea" id="RHEA:21032"/>
        <dbReference type="ChEBI" id="CHEBI:15378"/>
        <dbReference type="ChEBI" id="CHEBI:58052"/>
        <dbReference type="ChEBI" id="CHEBI:58223"/>
        <dbReference type="ChEBI" id="CHEBI:132367"/>
        <dbReference type="ChEBI" id="CHEBI:132368"/>
        <dbReference type="EC" id="2.4.1.17"/>
    </reaction>
</comment>
<keyword evidence="8 12" id="KW-0472">Membrane</keyword>
<dbReference type="Pfam" id="PF00201">
    <property type="entry name" value="UDPGT"/>
    <property type="match status" value="1"/>
</dbReference>
<evidence type="ECO:0000256" key="8">
    <source>
        <dbReference type="ARBA" id="ARBA00023136"/>
    </source>
</evidence>
<keyword evidence="6" id="KW-0256">Endoplasmic reticulum</keyword>
<gene>
    <name evidence="13" type="ORF">APHIGO_LOCUS6515</name>
</gene>
<dbReference type="FunFam" id="3.40.50.2000:FF:000050">
    <property type="entry name" value="UDP-glucuronosyltransferase"/>
    <property type="match status" value="1"/>
</dbReference>
<keyword evidence="7 12" id="KW-1133">Transmembrane helix</keyword>
<dbReference type="SUPFAM" id="SSF53756">
    <property type="entry name" value="UDP-Glycosyltransferase/glycogen phosphorylase"/>
    <property type="match status" value="1"/>
</dbReference>
<keyword evidence="4 11" id="KW-0808">Transferase</keyword>
<evidence type="ECO:0000256" key="12">
    <source>
        <dbReference type="RuleBase" id="RU362059"/>
    </source>
</evidence>
<evidence type="ECO:0000256" key="11">
    <source>
        <dbReference type="RuleBase" id="RU003718"/>
    </source>
</evidence>
<evidence type="ECO:0000313" key="13">
    <source>
        <dbReference type="EMBL" id="CAH1725427.1"/>
    </source>
</evidence>
<keyword evidence="14" id="KW-1185">Reference proteome</keyword>
<evidence type="ECO:0000256" key="5">
    <source>
        <dbReference type="ARBA" id="ARBA00022692"/>
    </source>
</evidence>
<dbReference type="PANTHER" id="PTHR48043">
    <property type="entry name" value="EG:EG0003.4 PROTEIN-RELATED"/>
    <property type="match status" value="1"/>
</dbReference>
<comment type="subcellular location">
    <subcellularLocation>
        <location evidence="10">Endomembrane system</location>
        <topology evidence="10">Single-pass type I membrane protein</topology>
    </subcellularLocation>
    <subcellularLocation>
        <location evidence="1">Endoplasmic reticulum</location>
    </subcellularLocation>
    <subcellularLocation>
        <location evidence="12">Membrane</location>
        <topology evidence="12">Single-pass membrane protein</topology>
    </subcellularLocation>
</comment>
<evidence type="ECO:0000256" key="4">
    <source>
        <dbReference type="ARBA" id="ARBA00022679"/>
    </source>
</evidence>
<keyword evidence="12" id="KW-0732">Signal</keyword>
<proteinExistence type="inferred from homology"/>